<dbReference type="PIRSF" id="PIRSF002741">
    <property type="entry name" value="MppA"/>
    <property type="match status" value="1"/>
</dbReference>
<evidence type="ECO:0000313" key="7">
    <source>
        <dbReference type="EMBL" id="MCX2564287.1"/>
    </source>
</evidence>
<feature type="chain" id="PRO_5047333448" evidence="5">
    <location>
        <begin position="41"/>
        <end position="579"/>
    </location>
</feature>
<evidence type="ECO:0000256" key="2">
    <source>
        <dbReference type="ARBA" id="ARBA00005695"/>
    </source>
</evidence>
<dbReference type="InterPro" id="IPR039424">
    <property type="entry name" value="SBP_5"/>
</dbReference>
<comment type="similarity">
    <text evidence="2">Belongs to the bacterial solute-binding protein 5 family.</text>
</comment>
<dbReference type="SUPFAM" id="SSF53850">
    <property type="entry name" value="Periplasmic binding protein-like II"/>
    <property type="match status" value="1"/>
</dbReference>
<dbReference type="Gene3D" id="3.10.105.10">
    <property type="entry name" value="Dipeptide-binding Protein, Domain 3"/>
    <property type="match status" value="1"/>
</dbReference>
<keyword evidence="8" id="KW-1185">Reference proteome</keyword>
<sequence length="579" mass="63101">MLRCLTFAARMNFLRASTLAVIAQTLSVSVVILSPAVAMAQNDSQTPPLPHSGGTLRMVAQSSGGTLDPQISYMALTRQFETPVYDTLLAYPKFAGARAVPVIASLAENVPQPEDDGLTYRITLRKGIRFSNGHELNTEDVAASFRRIFKAGSPTAGPYYSHLKGAKECLADPAHCTLKEGITTDPASRTVTFHLDTPDPEFLPRLAWSHSAILPADTPASDTGNTAPPGTGPYRITGYDPTRFLRMERNPYFHEWAHDAQPAGYPDIIEATFGLDQESELTAVENGQFDWMYESIPLDRLGEAGDHFAGQVQIYSQLLYYYAALNTTLPPFDNLKARQALNYAVNRHAMVIYHGGPAVATPICQLIPSGAPGFDSSCAYTKGASPEHPAAEWKAPDLEKARQLVRESGTAGQKITIVAPLDGRYGAMATELRNTLAQLGYDASVRSMTQAVQFSYIQNSDNRVQIALTGWQADYPSASSFLQTLYSCTTIHPHSDNSLNVSAYCNPDIDALMDQSAMLALKDYDASNASWARADRALMAQAPSVPLVQIRRVTLLAKRVHNAIATLNDDLLLSQLQIK</sequence>
<evidence type="ECO:0000313" key="8">
    <source>
        <dbReference type="Proteomes" id="UP001301152"/>
    </source>
</evidence>
<dbReference type="CDD" id="cd08506">
    <property type="entry name" value="PBP2_clavulanate_OppA2"/>
    <property type="match status" value="1"/>
</dbReference>
<dbReference type="PANTHER" id="PTHR30290:SF10">
    <property type="entry name" value="PERIPLASMIC OLIGOPEPTIDE-BINDING PROTEIN-RELATED"/>
    <property type="match status" value="1"/>
</dbReference>
<protein>
    <submittedName>
        <fullName evidence="7">ABC transporter substrate-binding protein</fullName>
    </submittedName>
</protein>
<comment type="subcellular location">
    <subcellularLocation>
        <location evidence="1">Periplasm</location>
    </subcellularLocation>
</comment>
<evidence type="ECO:0000259" key="6">
    <source>
        <dbReference type="Pfam" id="PF00496"/>
    </source>
</evidence>
<dbReference type="Pfam" id="PF00496">
    <property type="entry name" value="SBP_bac_5"/>
    <property type="match status" value="1"/>
</dbReference>
<feature type="signal peptide" evidence="5">
    <location>
        <begin position="1"/>
        <end position="40"/>
    </location>
</feature>
<comment type="caution">
    <text evidence="7">The sequence shown here is derived from an EMBL/GenBank/DDBJ whole genome shotgun (WGS) entry which is preliminary data.</text>
</comment>
<name>A0ABT3QG78_9PROT</name>
<dbReference type="InterPro" id="IPR030678">
    <property type="entry name" value="Peptide/Ni-bd"/>
</dbReference>
<dbReference type="PANTHER" id="PTHR30290">
    <property type="entry name" value="PERIPLASMIC BINDING COMPONENT OF ABC TRANSPORTER"/>
    <property type="match status" value="1"/>
</dbReference>
<dbReference type="InterPro" id="IPR000914">
    <property type="entry name" value="SBP_5_dom"/>
</dbReference>
<accession>A0ABT3QG78</accession>
<evidence type="ECO:0000256" key="1">
    <source>
        <dbReference type="ARBA" id="ARBA00004418"/>
    </source>
</evidence>
<organism evidence="7 8">
    <name type="scientific">Acetobacter thailandicus</name>
    <dbReference type="NCBI Taxonomy" id="1502842"/>
    <lineage>
        <taxon>Bacteria</taxon>
        <taxon>Pseudomonadati</taxon>
        <taxon>Pseudomonadota</taxon>
        <taxon>Alphaproteobacteria</taxon>
        <taxon>Acetobacterales</taxon>
        <taxon>Acetobacteraceae</taxon>
        <taxon>Acetobacter</taxon>
    </lineage>
</organism>
<keyword evidence="4 5" id="KW-0732">Signal</keyword>
<dbReference type="EMBL" id="JAPIUZ010000005">
    <property type="protein sequence ID" value="MCX2564287.1"/>
    <property type="molecule type" value="Genomic_DNA"/>
</dbReference>
<keyword evidence="3" id="KW-0813">Transport</keyword>
<dbReference type="Gene3D" id="3.40.190.10">
    <property type="entry name" value="Periplasmic binding protein-like II"/>
    <property type="match status" value="1"/>
</dbReference>
<gene>
    <name evidence="7" type="ORF">OQ497_09980</name>
</gene>
<dbReference type="Proteomes" id="UP001301152">
    <property type="component" value="Unassembled WGS sequence"/>
</dbReference>
<evidence type="ECO:0000256" key="4">
    <source>
        <dbReference type="ARBA" id="ARBA00022729"/>
    </source>
</evidence>
<reference evidence="7 8" key="1">
    <citation type="submission" date="2022-11" db="EMBL/GenBank/DDBJ databases">
        <title>Genome sequencing of Acetobacter type strain.</title>
        <authorList>
            <person name="Heo J."/>
            <person name="Lee D."/>
            <person name="Han B.-H."/>
            <person name="Hong S.-B."/>
            <person name="Kwon S.-W."/>
        </authorList>
    </citation>
    <scope>NUCLEOTIDE SEQUENCE [LARGE SCALE GENOMIC DNA]</scope>
    <source>
        <strain evidence="7 8">KACC 21253</strain>
    </source>
</reference>
<feature type="domain" description="Solute-binding protein family 5" evidence="6">
    <location>
        <begin position="103"/>
        <end position="490"/>
    </location>
</feature>
<evidence type="ECO:0000256" key="3">
    <source>
        <dbReference type="ARBA" id="ARBA00022448"/>
    </source>
</evidence>
<proteinExistence type="inferred from homology"/>
<evidence type="ECO:0000256" key="5">
    <source>
        <dbReference type="SAM" id="SignalP"/>
    </source>
</evidence>